<evidence type="ECO:0000313" key="2">
    <source>
        <dbReference type="Proteomes" id="UP000225706"/>
    </source>
</evidence>
<comment type="caution">
    <text evidence="1">The sequence shown here is derived from an EMBL/GenBank/DDBJ whole genome shotgun (WGS) entry which is preliminary data.</text>
</comment>
<keyword evidence="2" id="KW-1185">Reference proteome</keyword>
<dbReference type="Pfam" id="PF10927">
    <property type="entry name" value="DUF2738"/>
    <property type="match status" value="1"/>
</dbReference>
<name>A0A2B4R547_STYPI</name>
<sequence>MKKMKSSKIPKTSKRPKVFFSFFETKKERYTYHLSVAKQLKQSHYKLTNMELTSLKDINKDNVKFEGPFTYHNGRSRINIKVNGRFSTQLVIATPFQEACLGLQKTYNKKGEHVGYHFLFPLHDMTRKEVDFLSALKELKSLCYKHIEEKFCTGMADTMKFPMSEDCFLLYPKLKYNKDTKEIQTPFYTKFDNHEKELEDPLFYLGKRCRVKMAIVIDCILVDEVASVQLKVNDVYVEPLLDDWVDRLTYLSDDEEEYGVEATESYWQTSTEYRS</sequence>
<accession>A0A2B4R547</accession>
<proteinExistence type="predicted"/>
<protein>
    <submittedName>
        <fullName evidence="1">Uncharacterized protein</fullName>
    </submittedName>
</protein>
<dbReference type="AlphaFoldDB" id="A0A2B4R547"/>
<dbReference type="EMBL" id="LSMT01001720">
    <property type="protein sequence ID" value="PFX11943.1"/>
    <property type="molecule type" value="Genomic_DNA"/>
</dbReference>
<dbReference type="Proteomes" id="UP000225706">
    <property type="component" value="Unassembled WGS sequence"/>
</dbReference>
<dbReference type="InterPro" id="IPR024416">
    <property type="entry name" value="DUF2738"/>
</dbReference>
<organism evidence="1 2">
    <name type="scientific">Stylophora pistillata</name>
    <name type="common">Smooth cauliflower coral</name>
    <dbReference type="NCBI Taxonomy" id="50429"/>
    <lineage>
        <taxon>Eukaryota</taxon>
        <taxon>Metazoa</taxon>
        <taxon>Cnidaria</taxon>
        <taxon>Anthozoa</taxon>
        <taxon>Hexacorallia</taxon>
        <taxon>Scleractinia</taxon>
        <taxon>Astrocoeniina</taxon>
        <taxon>Pocilloporidae</taxon>
        <taxon>Stylophora</taxon>
    </lineage>
</organism>
<reference evidence="2" key="1">
    <citation type="journal article" date="2017" name="bioRxiv">
        <title>Comparative analysis of the genomes of Stylophora pistillata and Acropora digitifera provides evidence for extensive differences between species of corals.</title>
        <authorList>
            <person name="Voolstra C.R."/>
            <person name="Li Y."/>
            <person name="Liew Y.J."/>
            <person name="Baumgarten S."/>
            <person name="Zoccola D."/>
            <person name="Flot J.-F."/>
            <person name="Tambutte S."/>
            <person name="Allemand D."/>
            <person name="Aranda M."/>
        </authorList>
    </citation>
    <scope>NUCLEOTIDE SEQUENCE [LARGE SCALE GENOMIC DNA]</scope>
</reference>
<evidence type="ECO:0000313" key="1">
    <source>
        <dbReference type="EMBL" id="PFX11943.1"/>
    </source>
</evidence>
<gene>
    <name evidence="1" type="ORF">AWC38_SpisGene24176</name>
</gene>